<sequence length="455" mass="48153">MNSPEAAIRFDDLRTLAGRLAAGDLSSRVLVDHAARRIEAAGEDGQCSFTALRLDKARAEAEAIDEARAAGATLPPFAGIPVTVKDLFDLAGEVTRAGSLLLRGAPPAAKDADAIARLRRAGFIVIGRTNMTEFAYSGLGLNPHFGTPLNAWDRQGGRIPGGSSSGAATSVAWGMAAAAIGTDTGGSCRIPAAFNGIVGFKPTASRVSSVGCFPLSATLDSVGPLANTVACCAALDEILHGGPPTTPTPADTPTIIVPDNVLRWGVDDVVGAAFEQALRALRDAGFAIGHSRIGLLDDVDRMNAESVISIYESYRHHARHLADPDSPYDPRVRARMMAGAGVSETRYDDIMNRRRALARQFRDEFGENTFLATPTVSILPPRLSELERDEDYRRLNRTVLRTTAIANCLDGASISLPIRLGQEAPVGFMLTGAHGSDSHLLALAGRIEARLRSRG</sequence>
<protein>
    <submittedName>
        <fullName evidence="2">Amidase</fullName>
        <ecNumber evidence="2">3.5.1.4</ecNumber>
    </submittedName>
</protein>
<dbReference type="PANTHER" id="PTHR11895:SF176">
    <property type="entry name" value="AMIDASE AMID-RELATED"/>
    <property type="match status" value="1"/>
</dbReference>
<dbReference type="RefSeq" id="WP_126700617.1">
    <property type="nucleotide sequence ID" value="NZ_RWKW01000051.1"/>
</dbReference>
<dbReference type="EMBL" id="RWKW01000051">
    <property type="protein sequence ID" value="RST85712.1"/>
    <property type="molecule type" value="Genomic_DNA"/>
</dbReference>
<dbReference type="Pfam" id="PF01425">
    <property type="entry name" value="Amidase"/>
    <property type="match status" value="1"/>
</dbReference>
<gene>
    <name evidence="2" type="ORF">EJC49_14325</name>
</gene>
<proteinExistence type="predicted"/>
<evidence type="ECO:0000259" key="1">
    <source>
        <dbReference type="Pfam" id="PF01425"/>
    </source>
</evidence>
<accession>A0A3S0G7R0</accession>
<dbReference type="EC" id="3.5.1.4" evidence="2"/>
<dbReference type="Proteomes" id="UP000278398">
    <property type="component" value="Unassembled WGS sequence"/>
</dbReference>
<name>A0A3S0G7R0_9HYPH</name>
<evidence type="ECO:0000313" key="3">
    <source>
        <dbReference type="Proteomes" id="UP000278398"/>
    </source>
</evidence>
<dbReference type="OrthoDB" id="9811471at2"/>
<dbReference type="InterPro" id="IPR000120">
    <property type="entry name" value="Amidase"/>
</dbReference>
<dbReference type="InterPro" id="IPR023631">
    <property type="entry name" value="Amidase_dom"/>
</dbReference>
<dbReference type="InterPro" id="IPR036928">
    <property type="entry name" value="AS_sf"/>
</dbReference>
<dbReference type="NCBIfam" id="NF005460">
    <property type="entry name" value="PRK07056.1"/>
    <property type="match status" value="1"/>
</dbReference>
<dbReference type="AlphaFoldDB" id="A0A3S0G7R0"/>
<evidence type="ECO:0000313" key="2">
    <source>
        <dbReference type="EMBL" id="RST85712.1"/>
    </source>
</evidence>
<dbReference type="SUPFAM" id="SSF75304">
    <property type="entry name" value="Amidase signature (AS) enzymes"/>
    <property type="match status" value="1"/>
</dbReference>
<dbReference type="Gene3D" id="3.90.1300.10">
    <property type="entry name" value="Amidase signature (AS) domain"/>
    <property type="match status" value="1"/>
</dbReference>
<dbReference type="PANTHER" id="PTHR11895">
    <property type="entry name" value="TRANSAMIDASE"/>
    <property type="match status" value="1"/>
</dbReference>
<keyword evidence="3" id="KW-1185">Reference proteome</keyword>
<comment type="caution">
    <text evidence="2">The sequence shown here is derived from an EMBL/GenBank/DDBJ whole genome shotgun (WGS) entry which is preliminary data.</text>
</comment>
<dbReference type="GO" id="GO:0004040">
    <property type="term" value="F:amidase activity"/>
    <property type="evidence" value="ECO:0007669"/>
    <property type="project" value="UniProtKB-EC"/>
</dbReference>
<keyword evidence="2" id="KW-0378">Hydrolase</keyword>
<reference evidence="2 3" key="1">
    <citation type="submission" date="2018-12" db="EMBL/GenBank/DDBJ databases">
        <title>Mesorhizobium carbonis sp. nov., isolated from coal mine water.</title>
        <authorList>
            <person name="Xin W."/>
            <person name="Xu Z."/>
            <person name="Xiang F."/>
            <person name="Zhang J."/>
            <person name="Xi L."/>
            <person name="Liu J."/>
        </authorList>
    </citation>
    <scope>NUCLEOTIDE SEQUENCE [LARGE SCALE GENOMIC DNA]</scope>
    <source>
        <strain evidence="2 3">B2.3</strain>
    </source>
</reference>
<feature type="domain" description="Amidase" evidence="1">
    <location>
        <begin position="31"/>
        <end position="441"/>
    </location>
</feature>
<organism evidence="2 3">
    <name type="scientific">Aquibium carbonis</name>
    <dbReference type="NCBI Taxonomy" id="2495581"/>
    <lineage>
        <taxon>Bacteria</taxon>
        <taxon>Pseudomonadati</taxon>
        <taxon>Pseudomonadota</taxon>
        <taxon>Alphaproteobacteria</taxon>
        <taxon>Hyphomicrobiales</taxon>
        <taxon>Phyllobacteriaceae</taxon>
        <taxon>Aquibium</taxon>
    </lineage>
</organism>